<dbReference type="InterPro" id="IPR036388">
    <property type="entry name" value="WH-like_DNA-bd_sf"/>
</dbReference>
<protein>
    <submittedName>
        <fullName evidence="6">MarR family transcriptional regulator</fullName>
    </submittedName>
</protein>
<evidence type="ECO:0000256" key="3">
    <source>
        <dbReference type="ARBA" id="ARBA00023163"/>
    </source>
</evidence>
<dbReference type="Gene3D" id="1.10.10.10">
    <property type="entry name" value="Winged helix-like DNA-binding domain superfamily/Winged helix DNA-binding domain"/>
    <property type="match status" value="1"/>
</dbReference>
<keyword evidence="3" id="KW-0804">Transcription</keyword>
<keyword evidence="7" id="KW-1185">Reference proteome</keyword>
<evidence type="ECO:0000313" key="6">
    <source>
        <dbReference type="EMBL" id="GAA0513373.1"/>
    </source>
</evidence>
<sequence length="195" mass="22097">MRARGMTARQRERPTRTDAPQGPAVDLDRYTPAYFTFIANKLARGASKHYLETYGVGIETWRIMVMLAIEGKVTAQRVCQLIGMDKASVSRTFKSMHAQGLISFSSDDHDGRLRHAAFTPRGREMHDNIMKFALNREQAFLSVLAPDEVDVLIDLLRRLHENLPMVDATSDAFMETQRARGLVPPRGPRRRKVST</sequence>
<proteinExistence type="predicted"/>
<dbReference type="PROSITE" id="PS50995">
    <property type="entry name" value="HTH_MARR_2"/>
    <property type="match status" value="1"/>
</dbReference>
<dbReference type="InterPro" id="IPR000835">
    <property type="entry name" value="HTH_MarR-typ"/>
</dbReference>
<dbReference type="PANTHER" id="PTHR35790:SF4">
    <property type="entry name" value="HTH-TYPE TRANSCRIPTIONAL REGULATOR PCHR"/>
    <property type="match status" value="1"/>
</dbReference>
<comment type="caution">
    <text evidence="6">The sequence shown here is derived from an EMBL/GenBank/DDBJ whole genome shotgun (WGS) entry which is preliminary data.</text>
</comment>
<reference evidence="7" key="1">
    <citation type="journal article" date="2019" name="Int. J. Syst. Evol. Microbiol.">
        <title>The Global Catalogue of Microorganisms (GCM) 10K type strain sequencing project: providing services to taxonomists for standard genome sequencing and annotation.</title>
        <authorList>
            <consortium name="The Broad Institute Genomics Platform"/>
            <consortium name="The Broad Institute Genome Sequencing Center for Infectious Disease"/>
            <person name="Wu L."/>
            <person name="Ma J."/>
        </authorList>
    </citation>
    <scope>NUCLEOTIDE SEQUENCE [LARGE SCALE GENOMIC DNA]</scope>
    <source>
        <strain evidence="7">JCM 14330</strain>
    </source>
</reference>
<evidence type="ECO:0000256" key="2">
    <source>
        <dbReference type="ARBA" id="ARBA00023125"/>
    </source>
</evidence>
<keyword evidence="1" id="KW-0805">Transcription regulation</keyword>
<dbReference type="InterPro" id="IPR036390">
    <property type="entry name" value="WH_DNA-bd_sf"/>
</dbReference>
<dbReference type="Pfam" id="PF12802">
    <property type="entry name" value="MarR_2"/>
    <property type="match status" value="1"/>
</dbReference>
<dbReference type="InterPro" id="IPR052067">
    <property type="entry name" value="Metal_resp_HTH_trans_reg"/>
</dbReference>
<dbReference type="SUPFAM" id="SSF46785">
    <property type="entry name" value="Winged helix' DNA-binding domain"/>
    <property type="match status" value="1"/>
</dbReference>
<dbReference type="EMBL" id="BAAAEN010000013">
    <property type="protein sequence ID" value="GAA0513373.1"/>
    <property type="molecule type" value="Genomic_DNA"/>
</dbReference>
<gene>
    <name evidence="6" type="ORF">GCM10009097_33420</name>
</gene>
<feature type="region of interest" description="Disordered" evidence="4">
    <location>
        <begin position="1"/>
        <end position="24"/>
    </location>
</feature>
<evidence type="ECO:0000259" key="5">
    <source>
        <dbReference type="PROSITE" id="PS50995"/>
    </source>
</evidence>
<name>A0ABP3M4R8_9BURK</name>
<accession>A0ABP3M4R8</accession>
<feature type="domain" description="HTH marR-type" evidence="5">
    <location>
        <begin position="32"/>
        <end position="161"/>
    </location>
</feature>
<evidence type="ECO:0000256" key="4">
    <source>
        <dbReference type="SAM" id="MobiDB-lite"/>
    </source>
</evidence>
<keyword evidence="2" id="KW-0238">DNA-binding</keyword>
<organism evidence="6 7">
    <name type="scientific">Pigmentiphaga daeguensis</name>
    <dbReference type="NCBI Taxonomy" id="414049"/>
    <lineage>
        <taxon>Bacteria</taxon>
        <taxon>Pseudomonadati</taxon>
        <taxon>Pseudomonadota</taxon>
        <taxon>Betaproteobacteria</taxon>
        <taxon>Burkholderiales</taxon>
        <taxon>Alcaligenaceae</taxon>
        <taxon>Pigmentiphaga</taxon>
    </lineage>
</organism>
<evidence type="ECO:0000313" key="7">
    <source>
        <dbReference type="Proteomes" id="UP001501706"/>
    </source>
</evidence>
<dbReference type="PANTHER" id="PTHR35790">
    <property type="entry name" value="HTH-TYPE TRANSCRIPTIONAL REGULATOR PCHR"/>
    <property type="match status" value="1"/>
</dbReference>
<dbReference type="PRINTS" id="PR00598">
    <property type="entry name" value="HTHMARR"/>
</dbReference>
<dbReference type="SMART" id="SM00347">
    <property type="entry name" value="HTH_MARR"/>
    <property type="match status" value="1"/>
</dbReference>
<evidence type="ECO:0000256" key="1">
    <source>
        <dbReference type="ARBA" id="ARBA00023015"/>
    </source>
</evidence>
<dbReference type="Proteomes" id="UP001501706">
    <property type="component" value="Unassembled WGS sequence"/>
</dbReference>